<accession>A0ABZ1YFN7</accession>
<evidence type="ECO:0000256" key="2">
    <source>
        <dbReference type="SAM" id="Phobius"/>
    </source>
</evidence>
<protein>
    <submittedName>
        <fullName evidence="3">Uncharacterized protein</fullName>
    </submittedName>
</protein>
<reference evidence="3" key="1">
    <citation type="submission" date="2022-10" db="EMBL/GenBank/DDBJ databases">
        <title>The complete genomes of actinobacterial strains from the NBC collection.</title>
        <authorList>
            <person name="Joergensen T.S."/>
            <person name="Alvarez Arevalo M."/>
            <person name="Sterndorff E.B."/>
            <person name="Faurdal D."/>
            <person name="Vuksanovic O."/>
            <person name="Mourched A.-S."/>
            <person name="Charusanti P."/>
            <person name="Shaw S."/>
            <person name="Blin K."/>
            <person name="Weber T."/>
        </authorList>
    </citation>
    <scope>NUCLEOTIDE SEQUENCE [LARGE SCALE GENOMIC DNA]</scope>
    <source>
        <strain evidence="3">NBC 01686</strain>
        <plasmid evidence="3">unnamed1</plasmid>
    </source>
</reference>
<evidence type="ECO:0000256" key="1">
    <source>
        <dbReference type="SAM" id="MobiDB-lite"/>
    </source>
</evidence>
<feature type="transmembrane region" description="Helical" evidence="2">
    <location>
        <begin position="56"/>
        <end position="86"/>
    </location>
</feature>
<organism evidence="3">
    <name type="scientific">Streptomyces althioticus</name>
    <dbReference type="NCBI Taxonomy" id="83380"/>
    <lineage>
        <taxon>Bacteria</taxon>
        <taxon>Bacillati</taxon>
        <taxon>Actinomycetota</taxon>
        <taxon>Actinomycetes</taxon>
        <taxon>Kitasatosporales</taxon>
        <taxon>Streptomycetaceae</taxon>
        <taxon>Streptomyces</taxon>
        <taxon>Streptomyces althioticus group</taxon>
    </lineage>
</organism>
<name>A0ABZ1YFN7_9ACTN</name>
<keyword evidence="2" id="KW-0472">Membrane</keyword>
<keyword evidence="2" id="KW-1133">Transmembrane helix</keyword>
<sequence length="105" mass="10844">MRSELPAHSLSSRRPAVVHPLARGVLWSVLAMSLAGTVVTAAYLPAPWGRLVVVPSALGALVAAVFALFHISLGVIGALTAVGGAARRGVRGSDRHTDPDDVEKT</sequence>
<dbReference type="EMBL" id="CP109208">
    <property type="protein sequence ID" value="WUU58403.1"/>
    <property type="molecule type" value="Genomic_DNA"/>
</dbReference>
<geneLocation type="plasmid" evidence="3">
    <name>unnamed1</name>
</geneLocation>
<feature type="region of interest" description="Disordered" evidence="1">
    <location>
        <begin position="86"/>
        <end position="105"/>
    </location>
</feature>
<evidence type="ECO:0000313" key="3">
    <source>
        <dbReference type="EMBL" id="WUU58403.1"/>
    </source>
</evidence>
<dbReference type="RefSeq" id="WP_331760641.1">
    <property type="nucleotide sequence ID" value="NZ_CP109208.1"/>
</dbReference>
<keyword evidence="2" id="KW-0812">Transmembrane</keyword>
<proteinExistence type="predicted"/>
<feature type="transmembrane region" description="Helical" evidence="2">
    <location>
        <begin position="21"/>
        <end position="44"/>
    </location>
</feature>
<gene>
    <name evidence="3" type="ORF">OIE82_35075</name>
</gene>
<keyword evidence="3" id="KW-0614">Plasmid</keyword>
<feature type="compositionally biased region" description="Basic and acidic residues" evidence="1">
    <location>
        <begin position="91"/>
        <end position="105"/>
    </location>
</feature>